<evidence type="ECO:0000313" key="2">
    <source>
        <dbReference type="Proteomes" id="UP000070444"/>
    </source>
</evidence>
<reference evidence="1 2" key="1">
    <citation type="journal article" date="2015" name="Genome Biol. Evol.">
        <title>Phylogenomic analyses indicate that early fungi evolved digesting cell walls of algal ancestors of land plants.</title>
        <authorList>
            <person name="Chang Y."/>
            <person name="Wang S."/>
            <person name="Sekimoto S."/>
            <person name="Aerts A.L."/>
            <person name="Choi C."/>
            <person name="Clum A."/>
            <person name="LaButti K.M."/>
            <person name="Lindquist E.A."/>
            <person name="Yee Ngan C."/>
            <person name="Ohm R.A."/>
            <person name="Salamov A.A."/>
            <person name="Grigoriev I.V."/>
            <person name="Spatafora J.W."/>
            <person name="Berbee M.L."/>
        </authorList>
    </citation>
    <scope>NUCLEOTIDE SEQUENCE [LARGE SCALE GENOMIC DNA]</scope>
    <source>
        <strain evidence="1 2">NRRL 28638</strain>
    </source>
</reference>
<name>A0A137NWB3_CONC2</name>
<dbReference type="Gene3D" id="3.80.10.10">
    <property type="entry name" value="Ribonuclease Inhibitor"/>
    <property type="match status" value="1"/>
</dbReference>
<protein>
    <recommendedName>
        <fullName evidence="3">RNI-like protein</fullName>
    </recommendedName>
</protein>
<keyword evidence="2" id="KW-1185">Reference proteome</keyword>
<dbReference type="SUPFAM" id="SSF52047">
    <property type="entry name" value="RNI-like"/>
    <property type="match status" value="1"/>
</dbReference>
<dbReference type="AlphaFoldDB" id="A0A137NWB3"/>
<evidence type="ECO:0008006" key="3">
    <source>
        <dbReference type="Google" id="ProtNLM"/>
    </source>
</evidence>
<sequence>MPSTNDEDQYNEGDGDDGNELLEFLKLNQNIKQLHIRDINISSMILNLIKSFQNLTHLYLSDYKCFSDINIASINSSVQINLSYLEIYLPIDNGILHTLTRQFPNLTGLNIISLDLAFSSLCSTISNFKKLKNLKLVDYIQFHESNKLDIQNFENLQSIEFLAYVQTKFELFNFNVHNCSKLKFIKFKTYDYAEEFEVPDLSPELKNWRLVYFPRKLSFYRINQ</sequence>
<gene>
    <name evidence="1" type="ORF">CONCODRAFT_73213</name>
</gene>
<evidence type="ECO:0000313" key="1">
    <source>
        <dbReference type="EMBL" id="KXN67125.1"/>
    </source>
</evidence>
<dbReference type="InterPro" id="IPR032675">
    <property type="entry name" value="LRR_dom_sf"/>
</dbReference>
<accession>A0A137NWB3</accession>
<organism evidence="1 2">
    <name type="scientific">Conidiobolus coronatus (strain ATCC 28846 / CBS 209.66 / NRRL 28638)</name>
    <name type="common">Delacroixia coronata</name>
    <dbReference type="NCBI Taxonomy" id="796925"/>
    <lineage>
        <taxon>Eukaryota</taxon>
        <taxon>Fungi</taxon>
        <taxon>Fungi incertae sedis</taxon>
        <taxon>Zoopagomycota</taxon>
        <taxon>Entomophthoromycotina</taxon>
        <taxon>Entomophthoromycetes</taxon>
        <taxon>Entomophthorales</taxon>
        <taxon>Ancylistaceae</taxon>
        <taxon>Conidiobolus</taxon>
    </lineage>
</organism>
<proteinExistence type="predicted"/>
<dbReference type="Proteomes" id="UP000070444">
    <property type="component" value="Unassembled WGS sequence"/>
</dbReference>
<dbReference type="EMBL" id="KQ964658">
    <property type="protein sequence ID" value="KXN67125.1"/>
    <property type="molecule type" value="Genomic_DNA"/>
</dbReference>